<keyword evidence="1" id="KW-0812">Transmembrane</keyword>
<sequence length="26" mass="3053">MDSYTLRLDQYIFVTILLFFGVVGQL</sequence>
<dbReference type="EMBL" id="UINC01027964">
    <property type="protein sequence ID" value="SVB08114.1"/>
    <property type="molecule type" value="Genomic_DNA"/>
</dbReference>
<accession>A0A382B3D6</accession>
<name>A0A382B3D6_9ZZZZ</name>
<reference evidence="2" key="1">
    <citation type="submission" date="2018-05" db="EMBL/GenBank/DDBJ databases">
        <authorList>
            <person name="Lanie J.A."/>
            <person name="Ng W.-L."/>
            <person name="Kazmierczak K.M."/>
            <person name="Andrzejewski T.M."/>
            <person name="Davidsen T.M."/>
            <person name="Wayne K.J."/>
            <person name="Tettelin H."/>
            <person name="Glass J.I."/>
            <person name="Rusch D."/>
            <person name="Podicherti R."/>
            <person name="Tsui H.-C.T."/>
            <person name="Winkler M.E."/>
        </authorList>
    </citation>
    <scope>NUCLEOTIDE SEQUENCE</scope>
</reference>
<keyword evidence="1" id="KW-1133">Transmembrane helix</keyword>
<proteinExistence type="predicted"/>
<organism evidence="2">
    <name type="scientific">marine metagenome</name>
    <dbReference type="NCBI Taxonomy" id="408172"/>
    <lineage>
        <taxon>unclassified sequences</taxon>
        <taxon>metagenomes</taxon>
        <taxon>ecological metagenomes</taxon>
    </lineage>
</organism>
<feature type="non-terminal residue" evidence="2">
    <location>
        <position position="26"/>
    </location>
</feature>
<dbReference type="AlphaFoldDB" id="A0A382B3D6"/>
<feature type="transmembrane region" description="Helical" evidence="1">
    <location>
        <begin position="6"/>
        <end position="24"/>
    </location>
</feature>
<evidence type="ECO:0000313" key="2">
    <source>
        <dbReference type="EMBL" id="SVB08114.1"/>
    </source>
</evidence>
<keyword evidence="1" id="KW-0472">Membrane</keyword>
<gene>
    <name evidence="2" type="ORF">METZ01_LOCUS160968</name>
</gene>
<protein>
    <submittedName>
        <fullName evidence="2">Uncharacterized protein</fullName>
    </submittedName>
</protein>
<evidence type="ECO:0000256" key="1">
    <source>
        <dbReference type="SAM" id="Phobius"/>
    </source>
</evidence>